<dbReference type="EMBL" id="JBJUIK010000005">
    <property type="protein sequence ID" value="KAL3527344.1"/>
    <property type="molecule type" value="Genomic_DNA"/>
</dbReference>
<comment type="caution">
    <text evidence="9">The sequence shown here is derived from an EMBL/GenBank/DDBJ whole genome shotgun (WGS) entry which is preliminary data.</text>
</comment>
<keyword evidence="4 6" id="KW-0862">Zinc</keyword>
<comment type="similarity">
    <text evidence="1 6">Belongs to the FHY3/FAR1 family.</text>
</comment>
<organism evidence="9 10">
    <name type="scientific">Cinchona calisaya</name>
    <dbReference type="NCBI Taxonomy" id="153742"/>
    <lineage>
        <taxon>Eukaryota</taxon>
        <taxon>Viridiplantae</taxon>
        <taxon>Streptophyta</taxon>
        <taxon>Embryophyta</taxon>
        <taxon>Tracheophyta</taxon>
        <taxon>Spermatophyta</taxon>
        <taxon>Magnoliopsida</taxon>
        <taxon>eudicotyledons</taxon>
        <taxon>Gunneridae</taxon>
        <taxon>Pentapetalae</taxon>
        <taxon>asterids</taxon>
        <taxon>lamiids</taxon>
        <taxon>Gentianales</taxon>
        <taxon>Rubiaceae</taxon>
        <taxon>Cinchonoideae</taxon>
        <taxon>Cinchoneae</taxon>
        <taxon>Cinchona</taxon>
    </lineage>
</organism>
<evidence type="ECO:0000256" key="4">
    <source>
        <dbReference type="ARBA" id="ARBA00022833"/>
    </source>
</evidence>
<dbReference type="Pfam" id="PF10551">
    <property type="entry name" value="MULE"/>
    <property type="match status" value="1"/>
</dbReference>
<evidence type="ECO:0000313" key="9">
    <source>
        <dbReference type="EMBL" id="KAL3527344.1"/>
    </source>
</evidence>
<keyword evidence="3 5" id="KW-0863">Zinc-finger</keyword>
<dbReference type="Proteomes" id="UP001630127">
    <property type="component" value="Unassembled WGS sequence"/>
</dbReference>
<reference evidence="9 10" key="1">
    <citation type="submission" date="2024-11" db="EMBL/GenBank/DDBJ databases">
        <title>A near-complete genome assembly of Cinchona calisaya.</title>
        <authorList>
            <person name="Lian D.C."/>
            <person name="Zhao X.W."/>
            <person name="Wei L."/>
        </authorList>
    </citation>
    <scope>NUCLEOTIDE SEQUENCE [LARGE SCALE GENOMIC DNA]</scope>
    <source>
        <tissue evidence="9">Nenye</tissue>
    </source>
</reference>
<comment type="subcellular location">
    <subcellularLocation>
        <location evidence="6">Nucleus</location>
    </subcellularLocation>
</comment>
<keyword evidence="6" id="KW-0539">Nucleus</keyword>
<evidence type="ECO:0000259" key="8">
    <source>
        <dbReference type="PROSITE" id="PS50966"/>
    </source>
</evidence>
<dbReference type="GO" id="GO:0008270">
    <property type="term" value="F:zinc ion binding"/>
    <property type="evidence" value="ECO:0007669"/>
    <property type="project" value="UniProtKB-UniRule"/>
</dbReference>
<dbReference type="AlphaFoldDB" id="A0ABD3A817"/>
<dbReference type="InterPro" id="IPR031052">
    <property type="entry name" value="FHY3/FAR1"/>
</dbReference>
<dbReference type="SMART" id="SM00575">
    <property type="entry name" value="ZnF_PMZ"/>
    <property type="match status" value="1"/>
</dbReference>
<evidence type="ECO:0000256" key="2">
    <source>
        <dbReference type="ARBA" id="ARBA00022723"/>
    </source>
</evidence>
<evidence type="ECO:0000256" key="1">
    <source>
        <dbReference type="ARBA" id="ARBA00005889"/>
    </source>
</evidence>
<proteinExistence type="inferred from homology"/>
<dbReference type="Pfam" id="PF03101">
    <property type="entry name" value="FAR1"/>
    <property type="match status" value="1"/>
</dbReference>
<dbReference type="PROSITE" id="PS50966">
    <property type="entry name" value="ZF_SWIM"/>
    <property type="match status" value="1"/>
</dbReference>
<dbReference type="PANTHER" id="PTHR31669:SF293">
    <property type="entry name" value="PROTEIN FAR1-RELATED SEQUENCE"/>
    <property type="match status" value="1"/>
</dbReference>
<evidence type="ECO:0000313" key="10">
    <source>
        <dbReference type="Proteomes" id="UP001630127"/>
    </source>
</evidence>
<evidence type="ECO:0000256" key="6">
    <source>
        <dbReference type="RuleBase" id="RU367018"/>
    </source>
</evidence>
<evidence type="ECO:0000256" key="5">
    <source>
        <dbReference type="PROSITE-ProRule" id="PRU00325"/>
    </source>
</evidence>
<dbReference type="InterPro" id="IPR006564">
    <property type="entry name" value="Znf_PMZ"/>
</dbReference>
<keyword evidence="10" id="KW-1185">Reference proteome</keyword>
<dbReference type="GO" id="GO:0006355">
    <property type="term" value="P:regulation of DNA-templated transcription"/>
    <property type="evidence" value="ECO:0007669"/>
    <property type="project" value="UniProtKB-UniRule"/>
</dbReference>
<accession>A0ABD3A817</accession>
<protein>
    <recommendedName>
        <fullName evidence="6">Protein FAR1-RELATED SEQUENCE</fullName>
    </recommendedName>
</protein>
<comment type="function">
    <text evidence="6">Putative transcription activator involved in regulating light control of development.</text>
</comment>
<dbReference type="GO" id="GO:0005634">
    <property type="term" value="C:nucleus"/>
    <property type="evidence" value="ECO:0007669"/>
    <property type="project" value="UniProtKB-SubCell"/>
</dbReference>
<name>A0ABD3A817_9GENT</name>
<keyword evidence="2 6" id="KW-0479">Metal-binding</keyword>
<dbReference type="InterPro" id="IPR018289">
    <property type="entry name" value="MULE_transposase_dom"/>
</dbReference>
<dbReference type="PANTHER" id="PTHR31669">
    <property type="entry name" value="PROTEIN FAR1-RELATED SEQUENCE 10-RELATED"/>
    <property type="match status" value="1"/>
</dbReference>
<sequence>MDFEPLTVGNDLMEFDMMGLGIGIGIGIDMDEIDDKDKNFMDPFRSSTNGVDIKGNGGNSREICVLGSDTNLEPYEGIEFESEEAAKAFYNSYARRVGFSTRVSMSRRSRRDGAIIQRSFVCAKEGFRVEKDKLGDNGGRVKRPRVETRVGCKAMLVVKIKDSGQWFVSSFVKEHNHELVPPDKVHCLRSHRHVSGAAKSLIDTLQGAGIGPSGIMSALIKEYGGISNVGFTERDCRNYMRSSKQRTLGGDTQILLDYFKQKHLENPAFFYAVQGDEDQCMSNIFWADPKAQNNYNYFGDTVTFDSTYRSNRYRLPFAPFTGVNHHGQPVLFGCALLINETEAAFVWLFNTWLKAMSGKPPVSITTHHDRVIRLAIAQVFPEVRHRFCKWHIFKECQEKLSHMLSEHPNFESELHKCVNLTESTEEFESCWCSLIDRYPLRENEWLQQVYADRSQWVPVYLRDAFFAEMSATQRSDSMNSYFDGYVNASTTLQLFVKQYEKALESRHEKEVKADYDTMNTAPILKTPSPMEKQAAGIYTRKLFMKFQEELVETLTFLATKVENEEGTATYQVAKYGESHKVYFVRYSVREMKVTCSCQMFEFSGLLCRHILTVFRVTNVLTLPPCYVLKRWTRNAKGGVMLEDETNDFSNGYQESLTVRYNKLRDEALKYVDEGMKSEETYTVAVDALREATIKVSMAKKTARRSSVFNRTNKEDHPANENNANTIDGDNPLDPDEQDWKIQKLSRQLGRAQRKCEAYRGNLLSVLKDIEQQKLQLSVKVQNIKLCMKD</sequence>
<dbReference type="InterPro" id="IPR007527">
    <property type="entry name" value="Znf_SWIM"/>
</dbReference>
<evidence type="ECO:0000256" key="3">
    <source>
        <dbReference type="ARBA" id="ARBA00022771"/>
    </source>
</evidence>
<dbReference type="InterPro" id="IPR004330">
    <property type="entry name" value="FAR1_DNA_bnd_dom"/>
</dbReference>
<feature type="region of interest" description="Disordered" evidence="7">
    <location>
        <begin position="712"/>
        <end position="735"/>
    </location>
</feature>
<feature type="domain" description="SWIM-type" evidence="8">
    <location>
        <begin position="582"/>
        <end position="618"/>
    </location>
</feature>
<dbReference type="Pfam" id="PF04434">
    <property type="entry name" value="SWIM"/>
    <property type="match status" value="1"/>
</dbReference>
<gene>
    <name evidence="9" type="ORF">ACH5RR_012000</name>
</gene>
<evidence type="ECO:0000256" key="7">
    <source>
        <dbReference type="SAM" id="MobiDB-lite"/>
    </source>
</evidence>